<dbReference type="EC" id="2.7.11.1" evidence="4"/>
<dbReference type="Gene3D" id="1.10.510.10">
    <property type="entry name" value="Transferase(Phosphotransferase) domain 1"/>
    <property type="match status" value="1"/>
</dbReference>
<dbReference type="InterPro" id="IPR017441">
    <property type="entry name" value="Protein_kinase_ATP_BS"/>
</dbReference>
<keyword evidence="6" id="KW-0723">Serine/threonine-protein kinase</keyword>
<feature type="binding site" evidence="22">
    <location>
        <position position="740"/>
    </location>
    <ligand>
        <name>ATP</name>
        <dbReference type="ChEBI" id="CHEBI:30616"/>
    </ligand>
</feature>
<evidence type="ECO:0000256" key="14">
    <source>
        <dbReference type="ARBA" id="ARBA00022777"/>
    </source>
</evidence>
<feature type="domain" description="Protein kinase" evidence="25">
    <location>
        <begin position="711"/>
        <end position="984"/>
    </location>
</feature>
<evidence type="ECO:0000256" key="17">
    <source>
        <dbReference type="ARBA" id="ARBA00023136"/>
    </source>
</evidence>
<evidence type="ECO:0000256" key="9">
    <source>
        <dbReference type="ARBA" id="ARBA00022679"/>
    </source>
</evidence>
<dbReference type="SMART" id="SM00365">
    <property type="entry name" value="LRR_SD22"/>
    <property type="match status" value="7"/>
</dbReference>
<comment type="subcellular location">
    <subcellularLocation>
        <location evidence="1">Cell membrane</location>
        <topology evidence="1">Single-pass membrane protein</topology>
    </subcellularLocation>
    <subcellularLocation>
        <location evidence="2">Membrane</location>
        <topology evidence="2">Single-pass type I membrane protein</topology>
    </subcellularLocation>
</comment>
<evidence type="ECO:0000256" key="11">
    <source>
        <dbReference type="ARBA" id="ARBA00022729"/>
    </source>
</evidence>
<dbReference type="Pfam" id="PF13855">
    <property type="entry name" value="LRR_8"/>
    <property type="match status" value="1"/>
</dbReference>
<dbReference type="FunFam" id="3.80.10.10:FF:000095">
    <property type="entry name" value="LRR receptor-like serine/threonine-protein kinase GSO1"/>
    <property type="match status" value="1"/>
</dbReference>
<evidence type="ECO:0000256" key="8">
    <source>
        <dbReference type="ARBA" id="ARBA00022614"/>
    </source>
</evidence>
<dbReference type="FunFam" id="3.80.10.10:FF:000288">
    <property type="entry name" value="LRR receptor-like serine/threonine-protein kinase EFR"/>
    <property type="match status" value="1"/>
</dbReference>
<dbReference type="PRINTS" id="PR00019">
    <property type="entry name" value="LEURICHRPT"/>
</dbReference>
<dbReference type="CDD" id="cd14066">
    <property type="entry name" value="STKc_IRAK"/>
    <property type="match status" value="1"/>
</dbReference>
<evidence type="ECO:0000256" key="5">
    <source>
        <dbReference type="ARBA" id="ARBA00022475"/>
    </source>
</evidence>
<dbReference type="GO" id="GO:0004674">
    <property type="term" value="F:protein serine/threonine kinase activity"/>
    <property type="evidence" value="ECO:0007669"/>
    <property type="project" value="UniProtKB-KW"/>
</dbReference>
<comment type="caution">
    <text evidence="26">The sequence shown here is derived from an EMBL/GenBank/DDBJ whole genome shotgun (WGS) entry which is preliminary data.</text>
</comment>
<dbReference type="FunFam" id="3.30.200.20:FF:000432">
    <property type="entry name" value="LRR receptor-like serine/threonine-protein kinase EFR"/>
    <property type="match status" value="1"/>
</dbReference>
<dbReference type="Proteomes" id="UP001359559">
    <property type="component" value="Unassembled WGS sequence"/>
</dbReference>
<evidence type="ECO:0000256" key="10">
    <source>
        <dbReference type="ARBA" id="ARBA00022692"/>
    </source>
</evidence>
<keyword evidence="17 23" id="KW-0472">Membrane</keyword>
<evidence type="ECO:0000256" key="21">
    <source>
        <dbReference type="ARBA" id="ARBA00048679"/>
    </source>
</evidence>
<keyword evidence="19" id="KW-0325">Glycoprotein</keyword>
<sequence>MLPSTKMMAFIMFLLSVVSQTMLYMTPITLALALSSETDKLALLALKGKLTNGVPDFLPSWNHSLHFCEWQGVECGHRHIRVIGLHLQNQNWGGTLCPALGNLTFLRSLNLSNINLHGEVPTQVGLLKRLKFLDLSHNNLQGEVPVEITNCSNLEVIRLLYNKLTGKVPTWFGSMVQLTKLELGANDLVGTIPPSLGNLSSLKLISLSRNHLEGNIPHTFGRLSNLKGLYLGLNSLSGIVPPSLYNLSNIQAFVLGENQLSGTLPSNLQLAFPNLQSFSIGDNHFTGTFPSSISNLTKLQLFEISSNGFNGPIPPTLGSLTKLQLFHISNNSFGSGKSDDLDFLSSLTNCTELRILSLDYNRFGGVLPDFIGNLSTHLSSLYMGSNQISGMIPEGIGQLIGLTDFILADNFLEGTIPVSIGNLKNLVRLVLQQNKLSGNIPSVIGNLTVLSELYLHTNKLEGSIPFTLRYCTRMQSFGVALNNLSGDIPNQTFGHLKGLINLDLSTNSLTGSIPSEFGTLKHLSLLYLFENKFSGEIPLELGASSALTELALLRNFFHGNIPLSFGTLRSLEILDLSNNNFSGTIPRELQNLSFLDTLNLSFNNLYGEVPIGGVFSNVTKISLVGNKDLCGGIPQLKLPACTLPPLKKHKRSLQKKVIFITVFCGVLISFIGIISIYYLRKRPNKSSSSPSLQNRYLRVSYGELHEATNGFSSSNLIGTGSFGSVYEGSLLHFEEPIAVKVLNLEKHGASKSFISECKALGKIKHRNLVKILTCCSSVDYKGEDFKAIVYEFMPNGSLDSLLHSNDEELGSRNANLSFQHRLNIALDVANALDYLHRGSEQPIVHCDIKPSNVLLDDDFVAHLGDFGLARLLHGALRHSSKDQVSSSTIKGTIGYVPPEYGAGVGVSPEGDIYSYGILVLEMLTGKKPTDDMFGEALSLHRYCQKAIIKEEITEIVDSCLVVEDEIRECLVSFGRIGLACSAELPLQRMSIKDVIEELHAIEQKCCLS</sequence>
<dbReference type="InterPro" id="IPR003591">
    <property type="entry name" value="Leu-rich_rpt_typical-subtyp"/>
</dbReference>
<dbReference type="InterPro" id="IPR001611">
    <property type="entry name" value="Leu-rich_rpt"/>
</dbReference>
<comment type="catalytic activity">
    <reaction evidence="20">
        <text>L-threonyl-[protein] + ATP = O-phospho-L-threonyl-[protein] + ADP + H(+)</text>
        <dbReference type="Rhea" id="RHEA:46608"/>
        <dbReference type="Rhea" id="RHEA-COMP:11060"/>
        <dbReference type="Rhea" id="RHEA-COMP:11605"/>
        <dbReference type="ChEBI" id="CHEBI:15378"/>
        <dbReference type="ChEBI" id="CHEBI:30013"/>
        <dbReference type="ChEBI" id="CHEBI:30616"/>
        <dbReference type="ChEBI" id="CHEBI:61977"/>
        <dbReference type="ChEBI" id="CHEBI:456216"/>
        <dbReference type="EC" id="2.7.11.1"/>
    </reaction>
</comment>
<keyword evidence="8" id="KW-0433">Leucine-rich repeat</keyword>
<keyword evidence="10 23" id="KW-0812">Transmembrane</keyword>
<dbReference type="InterPro" id="IPR013210">
    <property type="entry name" value="LRR_N_plant-typ"/>
</dbReference>
<dbReference type="SMART" id="SM00369">
    <property type="entry name" value="LRR_TYP"/>
    <property type="match status" value="8"/>
</dbReference>
<proteinExistence type="inferred from homology"/>
<evidence type="ECO:0000256" key="4">
    <source>
        <dbReference type="ARBA" id="ARBA00012513"/>
    </source>
</evidence>
<keyword evidence="13 22" id="KW-0547">Nucleotide-binding</keyword>
<keyword evidence="15 22" id="KW-0067">ATP-binding</keyword>
<evidence type="ECO:0000256" key="15">
    <source>
        <dbReference type="ARBA" id="ARBA00022840"/>
    </source>
</evidence>
<organism evidence="26 27">
    <name type="scientific">Clitoria ternatea</name>
    <name type="common">Butterfly pea</name>
    <dbReference type="NCBI Taxonomy" id="43366"/>
    <lineage>
        <taxon>Eukaryota</taxon>
        <taxon>Viridiplantae</taxon>
        <taxon>Streptophyta</taxon>
        <taxon>Embryophyta</taxon>
        <taxon>Tracheophyta</taxon>
        <taxon>Spermatophyta</taxon>
        <taxon>Magnoliopsida</taxon>
        <taxon>eudicotyledons</taxon>
        <taxon>Gunneridae</taxon>
        <taxon>Pentapetalae</taxon>
        <taxon>rosids</taxon>
        <taxon>fabids</taxon>
        <taxon>Fabales</taxon>
        <taxon>Fabaceae</taxon>
        <taxon>Papilionoideae</taxon>
        <taxon>50 kb inversion clade</taxon>
        <taxon>NPAAA clade</taxon>
        <taxon>indigoferoid/millettioid clade</taxon>
        <taxon>Phaseoleae</taxon>
        <taxon>Clitoria</taxon>
    </lineage>
</organism>
<keyword evidence="11 24" id="KW-0732">Signal</keyword>
<dbReference type="InterPro" id="IPR055414">
    <property type="entry name" value="LRR_R13L4/SHOC2-like"/>
</dbReference>
<comment type="similarity">
    <text evidence="3">Belongs to the protein kinase superfamily. Ser/Thr protein kinase family.</text>
</comment>
<reference evidence="26 27" key="1">
    <citation type="submission" date="2024-01" db="EMBL/GenBank/DDBJ databases">
        <title>The genomes of 5 underutilized Papilionoideae crops provide insights into root nodulation and disease resistance.</title>
        <authorList>
            <person name="Yuan L."/>
        </authorList>
    </citation>
    <scope>NUCLEOTIDE SEQUENCE [LARGE SCALE GENOMIC DNA]</scope>
    <source>
        <strain evidence="26">LY-2023</strain>
        <tissue evidence="26">Leaf</tissue>
    </source>
</reference>
<accession>A0AAN9JLT9</accession>
<dbReference type="Gene3D" id="3.30.200.20">
    <property type="entry name" value="Phosphorylase Kinase, domain 1"/>
    <property type="match status" value="1"/>
</dbReference>
<evidence type="ECO:0000256" key="22">
    <source>
        <dbReference type="PROSITE-ProRule" id="PRU10141"/>
    </source>
</evidence>
<keyword evidence="18" id="KW-0675">Receptor</keyword>
<evidence type="ECO:0000256" key="18">
    <source>
        <dbReference type="ARBA" id="ARBA00023170"/>
    </source>
</evidence>
<keyword evidence="7" id="KW-0597">Phosphoprotein</keyword>
<dbReference type="PANTHER" id="PTHR27000">
    <property type="entry name" value="LEUCINE-RICH REPEAT RECEPTOR-LIKE PROTEIN KINASE FAMILY PROTEIN-RELATED"/>
    <property type="match status" value="1"/>
</dbReference>
<dbReference type="InterPro" id="IPR032675">
    <property type="entry name" value="LRR_dom_sf"/>
</dbReference>
<evidence type="ECO:0000313" key="27">
    <source>
        <dbReference type="Proteomes" id="UP001359559"/>
    </source>
</evidence>
<dbReference type="PROSITE" id="PS00108">
    <property type="entry name" value="PROTEIN_KINASE_ST"/>
    <property type="match status" value="1"/>
</dbReference>
<dbReference type="Gene3D" id="3.80.10.10">
    <property type="entry name" value="Ribonuclease Inhibitor"/>
    <property type="match status" value="3"/>
</dbReference>
<evidence type="ECO:0000256" key="20">
    <source>
        <dbReference type="ARBA" id="ARBA00047899"/>
    </source>
</evidence>
<dbReference type="Pfam" id="PF08263">
    <property type="entry name" value="LRRNT_2"/>
    <property type="match status" value="1"/>
</dbReference>
<evidence type="ECO:0000256" key="13">
    <source>
        <dbReference type="ARBA" id="ARBA00022741"/>
    </source>
</evidence>
<evidence type="ECO:0000256" key="7">
    <source>
        <dbReference type="ARBA" id="ARBA00022553"/>
    </source>
</evidence>
<dbReference type="Pfam" id="PF23598">
    <property type="entry name" value="LRR_14"/>
    <property type="match status" value="1"/>
</dbReference>
<feature type="signal peptide" evidence="24">
    <location>
        <begin position="1"/>
        <end position="19"/>
    </location>
</feature>
<dbReference type="PANTHER" id="PTHR27000:SF777">
    <property type="entry name" value="PROTEIN KINASE DOMAIN-CONTAINING PROTEIN"/>
    <property type="match status" value="1"/>
</dbReference>
<protein>
    <recommendedName>
        <fullName evidence="4">non-specific serine/threonine protein kinase</fullName>
        <ecNumber evidence="4">2.7.11.1</ecNumber>
    </recommendedName>
</protein>
<evidence type="ECO:0000256" key="12">
    <source>
        <dbReference type="ARBA" id="ARBA00022737"/>
    </source>
</evidence>
<evidence type="ECO:0000256" key="24">
    <source>
        <dbReference type="SAM" id="SignalP"/>
    </source>
</evidence>
<dbReference type="InterPro" id="IPR008271">
    <property type="entry name" value="Ser/Thr_kinase_AS"/>
</dbReference>
<feature type="chain" id="PRO_5042887799" description="non-specific serine/threonine protein kinase" evidence="24">
    <location>
        <begin position="20"/>
        <end position="1008"/>
    </location>
</feature>
<dbReference type="PROSITE" id="PS00107">
    <property type="entry name" value="PROTEIN_KINASE_ATP"/>
    <property type="match status" value="1"/>
</dbReference>
<evidence type="ECO:0000256" key="2">
    <source>
        <dbReference type="ARBA" id="ARBA00004479"/>
    </source>
</evidence>
<dbReference type="FunFam" id="1.10.510.10:FF:000358">
    <property type="entry name" value="Putative leucine-rich repeat receptor-like serine/threonine-protein kinase"/>
    <property type="match status" value="1"/>
</dbReference>
<dbReference type="InterPro" id="IPR000719">
    <property type="entry name" value="Prot_kinase_dom"/>
</dbReference>
<dbReference type="SMART" id="SM00220">
    <property type="entry name" value="S_TKc"/>
    <property type="match status" value="1"/>
</dbReference>
<evidence type="ECO:0000256" key="3">
    <source>
        <dbReference type="ARBA" id="ARBA00008684"/>
    </source>
</evidence>
<evidence type="ECO:0000259" key="25">
    <source>
        <dbReference type="PROSITE" id="PS50011"/>
    </source>
</evidence>
<dbReference type="PROSITE" id="PS50011">
    <property type="entry name" value="PROTEIN_KINASE_DOM"/>
    <property type="match status" value="1"/>
</dbReference>
<keyword evidence="9" id="KW-0808">Transferase</keyword>
<feature type="transmembrane region" description="Helical" evidence="23">
    <location>
        <begin position="657"/>
        <end position="679"/>
    </location>
</feature>
<dbReference type="GO" id="GO:0005524">
    <property type="term" value="F:ATP binding"/>
    <property type="evidence" value="ECO:0007669"/>
    <property type="project" value="UniProtKB-UniRule"/>
</dbReference>
<evidence type="ECO:0000256" key="16">
    <source>
        <dbReference type="ARBA" id="ARBA00022989"/>
    </source>
</evidence>
<keyword evidence="12" id="KW-0677">Repeat</keyword>
<dbReference type="AlphaFoldDB" id="A0AAN9JLT9"/>
<dbReference type="EMBL" id="JAYKXN010000003">
    <property type="protein sequence ID" value="KAK7300539.1"/>
    <property type="molecule type" value="Genomic_DNA"/>
</dbReference>
<dbReference type="Pfam" id="PF00069">
    <property type="entry name" value="Pkinase"/>
    <property type="match status" value="1"/>
</dbReference>
<gene>
    <name evidence="26" type="ORF">RJT34_11385</name>
</gene>
<evidence type="ECO:0000313" key="26">
    <source>
        <dbReference type="EMBL" id="KAK7300539.1"/>
    </source>
</evidence>
<keyword evidence="16 23" id="KW-1133">Transmembrane helix</keyword>
<dbReference type="InterPro" id="IPR011009">
    <property type="entry name" value="Kinase-like_dom_sf"/>
</dbReference>
<evidence type="ECO:0000256" key="6">
    <source>
        <dbReference type="ARBA" id="ARBA00022527"/>
    </source>
</evidence>
<dbReference type="Pfam" id="PF00560">
    <property type="entry name" value="LRR_1"/>
    <property type="match status" value="4"/>
</dbReference>
<keyword evidence="27" id="KW-1185">Reference proteome</keyword>
<dbReference type="GO" id="GO:0005886">
    <property type="term" value="C:plasma membrane"/>
    <property type="evidence" value="ECO:0007669"/>
    <property type="project" value="UniProtKB-SubCell"/>
</dbReference>
<evidence type="ECO:0000256" key="19">
    <source>
        <dbReference type="ARBA" id="ARBA00023180"/>
    </source>
</evidence>
<name>A0AAN9JLT9_CLITE</name>
<dbReference type="SUPFAM" id="SSF52058">
    <property type="entry name" value="L domain-like"/>
    <property type="match status" value="2"/>
</dbReference>
<evidence type="ECO:0000256" key="1">
    <source>
        <dbReference type="ARBA" id="ARBA00004162"/>
    </source>
</evidence>
<keyword evidence="5" id="KW-1003">Cell membrane</keyword>
<comment type="catalytic activity">
    <reaction evidence="21">
        <text>L-seryl-[protein] + ATP = O-phospho-L-seryl-[protein] + ADP + H(+)</text>
        <dbReference type="Rhea" id="RHEA:17989"/>
        <dbReference type="Rhea" id="RHEA-COMP:9863"/>
        <dbReference type="Rhea" id="RHEA-COMP:11604"/>
        <dbReference type="ChEBI" id="CHEBI:15378"/>
        <dbReference type="ChEBI" id="CHEBI:29999"/>
        <dbReference type="ChEBI" id="CHEBI:30616"/>
        <dbReference type="ChEBI" id="CHEBI:83421"/>
        <dbReference type="ChEBI" id="CHEBI:456216"/>
        <dbReference type="EC" id="2.7.11.1"/>
    </reaction>
</comment>
<evidence type="ECO:0000256" key="23">
    <source>
        <dbReference type="SAM" id="Phobius"/>
    </source>
</evidence>
<dbReference type="SUPFAM" id="SSF56112">
    <property type="entry name" value="Protein kinase-like (PK-like)"/>
    <property type="match status" value="1"/>
</dbReference>
<keyword evidence="14" id="KW-0418">Kinase</keyword>